<feature type="region of interest" description="Disordered" evidence="1">
    <location>
        <begin position="32"/>
        <end position="56"/>
    </location>
</feature>
<dbReference type="AlphaFoldDB" id="A0A1R2C4A2"/>
<protein>
    <submittedName>
        <fullName evidence="2">Uncharacterized protein</fullName>
    </submittedName>
</protein>
<feature type="compositionally biased region" description="Basic and acidic residues" evidence="1">
    <location>
        <begin position="33"/>
        <end position="56"/>
    </location>
</feature>
<evidence type="ECO:0000313" key="3">
    <source>
        <dbReference type="Proteomes" id="UP000187209"/>
    </source>
</evidence>
<accession>A0A1R2C4A2</accession>
<dbReference type="EMBL" id="MPUH01000291">
    <property type="protein sequence ID" value="OMJ83801.1"/>
    <property type="molecule type" value="Genomic_DNA"/>
</dbReference>
<keyword evidence="3" id="KW-1185">Reference proteome</keyword>
<proteinExistence type="predicted"/>
<organism evidence="2 3">
    <name type="scientific">Stentor coeruleus</name>
    <dbReference type="NCBI Taxonomy" id="5963"/>
    <lineage>
        <taxon>Eukaryota</taxon>
        <taxon>Sar</taxon>
        <taxon>Alveolata</taxon>
        <taxon>Ciliophora</taxon>
        <taxon>Postciliodesmatophora</taxon>
        <taxon>Heterotrichea</taxon>
        <taxon>Heterotrichida</taxon>
        <taxon>Stentoridae</taxon>
        <taxon>Stentor</taxon>
    </lineage>
</organism>
<name>A0A1R2C4A2_9CILI</name>
<reference evidence="2 3" key="1">
    <citation type="submission" date="2016-11" db="EMBL/GenBank/DDBJ databases">
        <title>The macronuclear genome of Stentor coeruleus: a giant cell with tiny introns.</title>
        <authorList>
            <person name="Slabodnick M."/>
            <person name="Ruby J.G."/>
            <person name="Reiff S.B."/>
            <person name="Swart E.C."/>
            <person name="Gosai S."/>
            <person name="Prabakaran S."/>
            <person name="Witkowska E."/>
            <person name="Larue G.E."/>
            <person name="Fisher S."/>
            <person name="Freeman R.M."/>
            <person name="Gunawardena J."/>
            <person name="Chu W."/>
            <person name="Stover N.A."/>
            <person name="Gregory B.D."/>
            <person name="Nowacki M."/>
            <person name="Derisi J."/>
            <person name="Roy S.W."/>
            <person name="Marshall W.F."/>
            <person name="Sood P."/>
        </authorList>
    </citation>
    <scope>NUCLEOTIDE SEQUENCE [LARGE SCALE GENOMIC DNA]</scope>
    <source>
        <strain evidence="2">WM001</strain>
    </source>
</reference>
<gene>
    <name evidence="2" type="ORF">SteCoe_15210</name>
</gene>
<comment type="caution">
    <text evidence="2">The sequence shown here is derived from an EMBL/GenBank/DDBJ whole genome shotgun (WGS) entry which is preliminary data.</text>
</comment>
<evidence type="ECO:0000313" key="2">
    <source>
        <dbReference type="EMBL" id="OMJ83801.1"/>
    </source>
</evidence>
<sequence length="366" mass="43907">MSVLEKFKCIFYSDMSSYFKTRKTTTENSMIKNNKDMRPFTPESRREKNKQINSAREAKHEVIRVTKSSLIKMKKEIVEFKLEEKFKKLFFRQKKADVLKIYKAWTTIIGACSMPLIIKNSIKILKYRKKRTSCLLKQFSLSALFIGKILHRLQYIKKHMAIKKLKILENYCKDWISKKKHSQMIIITSFFDIILNNYCMNHIIISWKSKVIIKQIIFIQKKIREIIPYKRKLYDQLLEMWRNEEGIMIKSFISKKKKLSFILNNDQTQQNFSLISNSKRLSYIREKIKDAVKFYCLRMHNYRASLKMMSTGLITSSWYSTAMVTWRKPRPESPDLIELFTTEVFKDLIRQAMKDRQSLRLSNNRD</sequence>
<dbReference type="Proteomes" id="UP000187209">
    <property type="component" value="Unassembled WGS sequence"/>
</dbReference>
<evidence type="ECO:0000256" key="1">
    <source>
        <dbReference type="SAM" id="MobiDB-lite"/>
    </source>
</evidence>